<gene>
    <name evidence="2" type="ORF">ESZ54_06335</name>
</gene>
<dbReference type="InterPro" id="IPR000182">
    <property type="entry name" value="GNAT_dom"/>
</dbReference>
<name>A0A4S3B6H9_9ENTE</name>
<keyword evidence="3" id="KW-1185">Reference proteome</keyword>
<evidence type="ECO:0000313" key="3">
    <source>
        <dbReference type="Proteomes" id="UP000310506"/>
    </source>
</evidence>
<dbReference type="AlphaFoldDB" id="A0A4S3B6H9"/>
<comment type="caution">
    <text evidence="2">The sequence shown here is derived from an EMBL/GenBank/DDBJ whole genome shotgun (WGS) entry which is preliminary data.</text>
</comment>
<dbReference type="GO" id="GO:0016747">
    <property type="term" value="F:acyltransferase activity, transferring groups other than amino-acyl groups"/>
    <property type="evidence" value="ECO:0007669"/>
    <property type="project" value="InterPro"/>
</dbReference>
<dbReference type="SUPFAM" id="SSF55729">
    <property type="entry name" value="Acyl-CoA N-acyltransferases (Nat)"/>
    <property type="match status" value="1"/>
</dbReference>
<feature type="domain" description="N-acetyltransferase" evidence="1">
    <location>
        <begin position="1"/>
        <end position="128"/>
    </location>
</feature>
<protein>
    <submittedName>
        <fullName evidence="2">GNAT family N-acetyltransferase</fullName>
    </submittedName>
</protein>
<evidence type="ECO:0000313" key="2">
    <source>
        <dbReference type="EMBL" id="THB61363.1"/>
    </source>
</evidence>
<evidence type="ECO:0000259" key="1">
    <source>
        <dbReference type="PROSITE" id="PS51186"/>
    </source>
</evidence>
<dbReference type="Proteomes" id="UP000310506">
    <property type="component" value="Unassembled WGS sequence"/>
</dbReference>
<sequence length="128" mass="15066">MDVTEAQEDFVASTMYSLAEAKIFTENQPFAIYDEEQMVGFIMYSLDPDDNQYWVTRLLIDEKFQQKGYCSLAMKNILKLIKNEFNPKCVYTSFEPENKVAEKLYLKLGFLHTGRIIDDDELVLEYIY</sequence>
<dbReference type="Pfam" id="PF00583">
    <property type="entry name" value="Acetyltransf_1"/>
    <property type="match status" value="1"/>
</dbReference>
<dbReference type="PROSITE" id="PS51186">
    <property type="entry name" value="GNAT"/>
    <property type="match status" value="1"/>
</dbReference>
<organism evidence="2 3">
    <name type="scientific">Vagococcus silagei</name>
    <dbReference type="NCBI Taxonomy" id="2508885"/>
    <lineage>
        <taxon>Bacteria</taxon>
        <taxon>Bacillati</taxon>
        <taxon>Bacillota</taxon>
        <taxon>Bacilli</taxon>
        <taxon>Lactobacillales</taxon>
        <taxon>Enterococcaceae</taxon>
        <taxon>Vagococcus</taxon>
    </lineage>
</organism>
<proteinExistence type="predicted"/>
<dbReference type="InterPro" id="IPR016181">
    <property type="entry name" value="Acyl_CoA_acyltransferase"/>
</dbReference>
<keyword evidence="2" id="KW-0808">Transferase</keyword>
<accession>A0A4S3B6H9</accession>
<dbReference type="Gene3D" id="3.40.630.30">
    <property type="match status" value="1"/>
</dbReference>
<reference evidence="2 3" key="1">
    <citation type="submission" date="2019-01" db="EMBL/GenBank/DDBJ databases">
        <title>Vagococcus silagei sp. nov. isolated from brewer's grain.</title>
        <authorList>
            <person name="Guu J.-R."/>
        </authorList>
    </citation>
    <scope>NUCLEOTIDE SEQUENCE [LARGE SCALE GENOMIC DNA]</scope>
    <source>
        <strain evidence="2 3">2B-2</strain>
    </source>
</reference>
<dbReference type="EMBL" id="SDGV01000014">
    <property type="protein sequence ID" value="THB61363.1"/>
    <property type="molecule type" value="Genomic_DNA"/>
</dbReference>